<reference evidence="3" key="1">
    <citation type="journal article" date="2021" name="Microbiol. Resour. Announc.">
        <title>LGAAP: Leishmaniinae Genome Assembly and Annotation Pipeline.</title>
        <authorList>
            <person name="Almutairi H."/>
            <person name="Urbaniak M.D."/>
            <person name="Bates M.D."/>
            <person name="Jariyapan N."/>
            <person name="Kwakye-Nuako G."/>
            <person name="Thomaz-Soccol V."/>
            <person name="Al-Salem W.S."/>
            <person name="Dillon R.J."/>
            <person name="Bates P.A."/>
            <person name="Gatherer D."/>
        </authorList>
    </citation>
    <scope>NUCLEOTIDE SEQUENCE [LARGE SCALE GENOMIC DNA]</scope>
</reference>
<evidence type="ECO:0000256" key="1">
    <source>
        <dbReference type="SAM" id="MobiDB-lite"/>
    </source>
</evidence>
<dbReference type="RefSeq" id="XP_067061339.1">
    <property type="nucleotide sequence ID" value="XM_067204302.1"/>
</dbReference>
<dbReference type="EMBL" id="JAFHLR010000030">
    <property type="protein sequence ID" value="KAG5472943.1"/>
    <property type="molecule type" value="Genomic_DNA"/>
</dbReference>
<name>A0A836KP37_9TRYP</name>
<comment type="caution">
    <text evidence="2">The sequence shown here is derived from an EMBL/GenBank/DDBJ whole genome shotgun (WGS) entry which is preliminary data.</text>
</comment>
<organism evidence="2 3">
    <name type="scientific">Leishmania orientalis</name>
    <dbReference type="NCBI Taxonomy" id="2249476"/>
    <lineage>
        <taxon>Eukaryota</taxon>
        <taxon>Discoba</taxon>
        <taxon>Euglenozoa</taxon>
        <taxon>Kinetoplastea</taxon>
        <taxon>Metakinetoplastina</taxon>
        <taxon>Trypanosomatida</taxon>
        <taxon>Trypanosomatidae</taxon>
        <taxon>Leishmaniinae</taxon>
        <taxon>Leishmania</taxon>
    </lineage>
</organism>
<proteinExistence type="predicted"/>
<reference evidence="3" key="2">
    <citation type="journal article" date="2021" name="Sci. Data">
        <title>Chromosome-scale genome sequencing, assembly and annotation of six genomes from subfamily Leishmaniinae.</title>
        <authorList>
            <person name="Almutairi H."/>
            <person name="Urbaniak M.D."/>
            <person name="Bates M.D."/>
            <person name="Jariyapan N."/>
            <person name="Kwakye-Nuako G."/>
            <person name="Thomaz Soccol V."/>
            <person name="Al-Salem W.S."/>
            <person name="Dillon R.J."/>
            <person name="Bates P.A."/>
            <person name="Gatherer D."/>
        </authorList>
    </citation>
    <scope>NUCLEOTIDE SEQUENCE [LARGE SCALE GENOMIC DNA]</scope>
</reference>
<sequence length="166" mass="17245">MSTLRISASLAPQAQASNYPTAHNISFRSSPLSTPSTRRNTKLKCPSCGVWGEKGTVCKVCRSAIPGPRPIYALPSSGTSKRPTTGSACRFAVLPSSTQTMVAASSGTASRRDRLIKHEAPQATAAALHLRACRSRASAPPLTATQPTSGTPLSAPAKEQSSSLVV</sequence>
<dbReference type="AlphaFoldDB" id="A0A836KP37"/>
<gene>
    <name evidence="2" type="ORF">LSCM4_02269</name>
</gene>
<dbReference type="KEGG" id="loi:92358236"/>
<dbReference type="GeneID" id="92358236"/>
<keyword evidence="3" id="KW-1185">Reference proteome</keyword>
<evidence type="ECO:0000313" key="3">
    <source>
        <dbReference type="Proteomes" id="UP000674143"/>
    </source>
</evidence>
<evidence type="ECO:0000313" key="2">
    <source>
        <dbReference type="EMBL" id="KAG5472943.1"/>
    </source>
</evidence>
<dbReference type="Proteomes" id="UP000674143">
    <property type="component" value="Unassembled WGS sequence"/>
</dbReference>
<protein>
    <submittedName>
        <fullName evidence="2">Uncharacterized protein</fullName>
    </submittedName>
</protein>
<accession>A0A836KP37</accession>
<feature type="region of interest" description="Disordered" evidence="1">
    <location>
        <begin position="136"/>
        <end position="166"/>
    </location>
</feature>
<feature type="compositionally biased region" description="Polar residues" evidence="1">
    <location>
        <begin position="143"/>
        <end position="152"/>
    </location>
</feature>